<feature type="transmembrane region" description="Helical" evidence="5">
    <location>
        <begin position="221"/>
        <end position="240"/>
    </location>
</feature>
<feature type="transmembrane region" description="Helical" evidence="5">
    <location>
        <begin position="12"/>
        <end position="30"/>
    </location>
</feature>
<dbReference type="EMBL" id="WXEX01000006">
    <property type="protein sequence ID" value="MZP43071.1"/>
    <property type="molecule type" value="Genomic_DNA"/>
</dbReference>
<feature type="domain" description="O-antigen ligase-related" evidence="6">
    <location>
        <begin position="464"/>
        <end position="598"/>
    </location>
</feature>
<reference evidence="7 8" key="1">
    <citation type="submission" date="2020-01" db="EMBL/GenBank/DDBJ databases">
        <title>Whole genome sequence of Heliobacterium gestii DSM 11169.</title>
        <authorList>
            <person name="Kyndt J.A."/>
            <person name="Meyer T.E."/>
        </authorList>
    </citation>
    <scope>NUCLEOTIDE SEQUENCE [LARGE SCALE GENOMIC DNA]</scope>
    <source>
        <strain evidence="7 8">DSM 11169</strain>
    </source>
</reference>
<protein>
    <recommendedName>
        <fullName evidence="6">O-antigen ligase-related domain-containing protein</fullName>
    </recommendedName>
</protein>
<dbReference type="Pfam" id="PF04932">
    <property type="entry name" value="Wzy_C"/>
    <property type="match status" value="1"/>
</dbReference>
<comment type="caution">
    <text evidence="7">The sequence shown here is derived from an EMBL/GenBank/DDBJ whole genome shotgun (WGS) entry which is preliminary data.</text>
</comment>
<dbReference type="Proteomes" id="UP000471031">
    <property type="component" value="Unassembled WGS sequence"/>
</dbReference>
<feature type="transmembrane region" description="Helical" evidence="5">
    <location>
        <begin position="132"/>
        <end position="149"/>
    </location>
</feature>
<evidence type="ECO:0000256" key="5">
    <source>
        <dbReference type="SAM" id="Phobius"/>
    </source>
</evidence>
<feature type="transmembrane region" description="Helical" evidence="5">
    <location>
        <begin position="590"/>
        <end position="609"/>
    </location>
</feature>
<dbReference type="RefSeq" id="WP_161261645.1">
    <property type="nucleotide sequence ID" value="NZ_JAFBDC010000005.1"/>
</dbReference>
<keyword evidence="4 5" id="KW-0472">Membrane</keyword>
<dbReference type="PANTHER" id="PTHR37422">
    <property type="entry name" value="TEICHURONIC ACID BIOSYNTHESIS PROTEIN TUAE"/>
    <property type="match status" value="1"/>
</dbReference>
<keyword evidence="8" id="KW-1185">Reference proteome</keyword>
<feature type="transmembrane region" description="Helical" evidence="5">
    <location>
        <begin position="352"/>
        <end position="371"/>
    </location>
</feature>
<keyword evidence="3 5" id="KW-1133">Transmembrane helix</keyword>
<evidence type="ECO:0000256" key="2">
    <source>
        <dbReference type="ARBA" id="ARBA00022692"/>
    </source>
</evidence>
<feature type="transmembrane region" description="Helical" evidence="5">
    <location>
        <begin position="422"/>
        <end position="444"/>
    </location>
</feature>
<feature type="transmembrane region" description="Helical" evidence="5">
    <location>
        <begin position="496"/>
        <end position="514"/>
    </location>
</feature>
<feature type="transmembrane region" description="Helical" evidence="5">
    <location>
        <begin position="318"/>
        <end position="340"/>
    </location>
</feature>
<evidence type="ECO:0000256" key="3">
    <source>
        <dbReference type="ARBA" id="ARBA00022989"/>
    </source>
</evidence>
<feature type="transmembrane region" description="Helical" evidence="5">
    <location>
        <begin position="247"/>
        <end position="264"/>
    </location>
</feature>
<feature type="transmembrane region" description="Helical" evidence="5">
    <location>
        <begin position="645"/>
        <end position="662"/>
    </location>
</feature>
<evidence type="ECO:0000313" key="7">
    <source>
        <dbReference type="EMBL" id="MZP43071.1"/>
    </source>
</evidence>
<name>A0A845LBW9_HELGE</name>
<evidence type="ECO:0000259" key="6">
    <source>
        <dbReference type="Pfam" id="PF04932"/>
    </source>
</evidence>
<feature type="transmembrane region" description="Helical" evidence="5">
    <location>
        <begin position="377"/>
        <end position="401"/>
    </location>
</feature>
<comment type="subcellular location">
    <subcellularLocation>
        <location evidence="1">Membrane</location>
        <topology evidence="1">Multi-pass membrane protein</topology>
    </subcellularLocation>
</comment>
<dbReference type="InterPro" id="IPR007016">
    <property type="entry name" value="O-antigen_ligase-rel_domated"/>
</dbReference>
<evidence type="ECO:0000256" key="4">
    <source>
        <dbReference type="ARBA" id="ARBA00023136"/>
    </source>
</evidence>
<feature type="transmembrane region" description="Helical" evidence="5">
    <location>
        <begin position="156"/>
        <end position="178"/>
    </location>
</feature>
<dbReference type="InterPro" id="IPR051533">
    <property type="entry name" value="WaaL-like"/>
</dbReference>
<evidence type="ECO:0000313" key="8">
    <source>
        <dbReference type="Proteomes" id="UP000471031"/>
    </source>
</evidence>
<feature type="transmembrane region" description="Helical" evidence="5">
    <location>
        <begin position="293"/>
        <end position="312"/>
    </location>
</feature>
<proteinExistence type="predicted"/>
<evidence type="ECO:0000256" key="1">
    <source>
        <dbReference type="ARBA" id="ARBA00004141"/>
    </source>
</evidence>
<dbReference type="AlphaFoldDB" id="A0A845LBW9"/>
<keyword evidence="2 5" id="KW-0812">Transmembrane</keyword>
<dbReference type="OrthoDB" id="9806320at2"/>
<sequence length="671" mass="73401">MNSLNTIQTVQRIIVNSLAGRIVLILSGWLQRLEPFWLSSRFHDGLEGAITTAGKGGVARFLGGDPAARLQSRLASSWFASSFSTLGRNIEGLRQAFIAWTEGITKGSVVADIVRHLACPEGWQLEGLSRAGLAYLAGLFLAYAALGAITAKTGLVLTALIFLLMLYAHSSATVQTVWTDSLLGRLFHSLLPEELVCRDRVSRDKASREKDHPVAPALTGASAQVMYLLLLFMGAGLAFYSLKIQNPLVLLVPAVLVVPTLILLRPELGLYGLISYAVIDWALRLKETALTSLWDDLLLVSLAVALIGQWLVRKDFRWRIHPTFFALTAFICLMFFLFLIDSSYPRIIIPIDGLRVIVQHMLWFYIAVQLIRSPRQAGLILILFTLVGTAIAAFGVYQFIAKVPMPEHWVDQAELGSIATRAFSIVGSPNILGSILVLTTPIALGLAYRGNAWQRLFYLGCAGMMGASMVFSFSRGAWLALAAAIILFSVLQDRRLIALLIVGAILLPIASPSVGDRISYLLSPEYLHKSSQDGRLERWDLALEKVEQSPIFGIGLGRYGGAAAEHNKDFLPYRTLYTDNYYMKTAAETGLLGLFAFIALMVAVIRTGFGTAVHAPPSRRALAIGVACGLFGVVLHNAVENVFEVPLMVASFWLCAALLWGLREPSRLSPD</sequence>
<accession>A0A845LBW9</accession>
<dbReference type="GO" id="GO:0016020">
    <property type="term" value="C:membrane"/>
    <property type="evidence" value="ECO:0007669"/>
    <property type="project" value="UniProtKB-SubCell"/>
</dbReference>
<dbReference type="PANTHER" id="PTHR37422:SF13">
    <property type="entry name" value="LIPOPOLYSACCHARIDE BIOSYNTHESIS PROTEIN PA4999-RELATED"/>
    <property type="match status" value="1"/>
</dbReference>
<feature type="transmembrane region" description="Helical" evidence="5">
    <location>
        <begin position="621"/>
        <end position="639"/>
    </location>
</feature>
<organism evidence="7 8">
    <name type="scientific">Heliomicrobium gestii</name>
    <name type="common">Heliobacterium gestii</name>
    <dbReference type="NCBI Taxonomy" id="2699"/>
    <lineage>
        <taxon>Bacteria</taxon>
        <taxon>Bacillati</taxon>
        <taxon>Bacillota</taxon>
        <taxon>Clostridia</taxon>
        <taxon>Eubacteriales</taxon>
        <taxon>Heliobacteriaceae</taxon>
        <taxon>Heliomicrobium</taxon>
    </lineage>
</organism>
<feature type="transmembrane region" description="Helical" evidence="5">
    <location>
        <begin position="456"/>
        <end position="489"/>
    </location>
</feature>
<gene>
    <name evidence="7" type="ORF">GTO89_08480</name>
</gene>